<dbReference type="Gene3D" id="3.90.1300.10">
    <property type="entry name" value="Amidase signature (AS) domain"/>
    <property type="match status" value="1"/>
</dbReference>
<proteinExistence type="predicted"/>
<evidence type="ECO:0000259" key="1">
    <source>
        <dbReference type="Pfam" id="PF01425"/>
    </source>
</evidence>
<feature type="domain" description="Amidase" evidence="1">
    <location>
        <begin position="24"/>
        <end position="422"/>
    </location>
</feature>
<keyword evidence="3" id="KW-1185">Reference proteome</keyword>
<dbReference type="SUPFAM" id="SSF75304">
    <property type="entry name" value="Amidase signature (AS) enzymes"/>
    <property type="match status" value="1"/>
</dbReference>
<evidence type="ECO:0000313" key="3">
    <source>
        <dbReference type="Proteomes" id="UP000276443"/>
    </source>
</evidence>
<dbReference type="PANTHER" id="PTHR42678:SF34">
    <property type="entry name" value="OS04G0183300 PROTEIN"/>
    <property type="match status" value="1"/>
</dbReference>
<dbReference type="PANTHER" id="PTHR42678">
    <property type="entry name" value="AMIDASE"/>
    <property type="match status" value="1"/>
</dbReference>
<dbReference type="InterPro" id="IPR023631">
    <property type="entry name" value="Amidase_dom"/>
</dbReference>
<accession>A0A3N5B088</accession>
<comment type="caution">
    <text evidence="2">The sequence shown here is derived from an EMBL/GenBank/DDBJ whole genome shotgun (WGS) entry which is preliminary data.</text>
</comment>
<sequence length="478" mass="51953">MDFLNEPIDVIQKRMQDGELTSRELVLTYLDRIANYDQDGPKINSVAEVNPDAIFIAETLDQERMEKGARGPLHGIPIVLKDNIDTGDKTHTTAGSLALKDHVAKHDAFLVKQLREAGAVILGKANLTEWANFMTEGMPNGYSSRGGQVLNPYGPGEIDTGGSSSGPGAAVAANFATVSVGSETSGSILSPASQHALVGIKPTVGAISRSGVIPISHTQDTAGPLAKTVADAVYVFQAMVGEDAADAATSKGRQFFRQNFSQYLNKKGLKGKRIGIAREDYFDAIDEEKRQLMDEAIQVLEEQGAEVLDVTIPSNKRNWGLGVMVYEFKNSLNAYLRSVSDDVPVRSMADVIEFNNKYDEDMLPYGQKWFLEAEKTSGLLTDPDYLKELLDDQYYSKEQGIDYTLEEHQLDAIVFPNNIGAAIPAKAGYPSITVTAGLTEKGEPVGITFTGTAFSEPTLIEVAFGYEQASFKRVSPMF</sequence>
<name>A0A3N5B088_9BACI</name>
<dbReference type="InterPro" id="IPR036928">
    <property type="entry name" value="AS_sf"/>
</dbReference>
<evidence type="ECO:0000313" key="2">
    <source>
        <dbReference type="EMBL" id="RPF50633.1"/>
    </source>
</evidence>
<dbReference type="Proteomes" id="UP000276443">
    <property type="component" value="Unassembled WGS sequence"/>
</dbReference>
<dbReference type="EMBL" id="RKRF01000012">
    <property type="protein sequence ID" value="RPF50633.1"/>
    <property type="molecule type" value="Genomic_DNA"/>
</dbReference>
<dbReference type="AlphaFoldDB" id="A0A3N5B088"/>
<gene>
    <name evidence="2" type="ORF">EDC24_2601</name>
</gene>
<protein>
    <submittedName>
        <fullName evidence="2">Amidase</fullName>
    </submittedName>
</protein>
<dbReference type="Pfam" id="PF01425">
    <property type="entry name" value="Amidase"/>
    <property type="match status" value="1"/>
</dbReference>
<dbReference type="RefSeq" id="WP_124223212.1">
    <property type="nucleotide sequence ID" value="NZ_RKRF01000012.1"/>
</dbReference>
<reference evidence="2 3" key="1">
    <citation type="submission" date="2018-11" db="EMBL/GenBank/DDBJ databases">
        <title>Genomic Encyclopedia of Type Strains, Phase IV (KMG-IV): sequencing the most valuable type-strain genomes for metagenomic binning, comparative biology and taxonomic classification.</title>
        <authorList>
            <person name="Goeker M."/>
        </authorList>
    </citation>
    <scope>NUCLEOTIDE SEQUENCE [LARGE SCALE GENOMIC DNA]</scope>
    <source>
        <strain evidence="2 3">DSM 18090</strain>
    </source>
</reference>
<dbReference type="NCBIfam" id="NF005300">
    <property type="entry name" value="PRK06828.1"/>
    <property type="match status" value="1"/>
</dbReference>
<dbReference type="OrthoDB" id="9811471at2"/>
<organism evidence="2 3">
    <name type="scientific">Aquisalibacillus elongatus</name>
    <dbReference type="NCBI Taxonomy" id="485577"/>
    <lineage>
        <taxon>Bacteria</taxon>
        <taxon>Bacillati</taxon>
        <taxon>Bacillota</taxon>
        <taxon>Bacilli</taxon>
        <taxon>Bacillales</taxon>
        <taxon>Bacillaceae</taxon>
        <taxon>Aquisalibacillus</taxon>
    </lineage>
</organism>